<protein>
    <submittedName>
        <fullName evidence="1">Uncharacterized protein</fullName>
    </submittedName>
</protein>
<accession>A0A075GFQ9</accession>
<dbReference type="EMBL" id="KF900656">
    <property type="protein sequence ID" value="AIF02639.1"/>
    <property type="molecule type" value="Genomic_DNA"/>
</dbReference>
<name>A0A075GFQ9_9EURY</name>
<sequence>MPIDIKVTAGLNHNTPIPKRITGLILDAYLEYRVRKYNIIALVQLFCRVSSTGDLILNIIQYDFATIYGLARLSKKKGEQGERYT</sequence>
<reference evidence="1" key="1">
    <citation type="journal article" date="2014" name="Genome Biol. Evol.">
        <title>Pangenome evidence for extensive interdomain horizontal transfer affecting lineage core and shell genes in uncultured planktonic thaumarchaeota and euryarchaeota.</title>
        <authorList>
            <person name="Deschamps P."/>
            <person name="Zivanovic Y."/>
            <person name="Moreira D."/>
            <person name="Rodriguez-Valera F."/>
            <person name="Lopez-Garcia P."/>
        </authorList>
    </citation>
    <scope>NUCLEOTIDE SEQUENCE</scope>
</reference>
<organism evidence="1">
    <name type="scientific">uncultured marine group II/III euryarchaeote KM3_158_C07</name>
    <dbReference type="NCBI Taxonomy" id="1457906"/>
    <lineage>
        <taxon>Archaea</taxon>
        <taxon>Methanobacteriati</taxon>
        <taxon>Methanobacteriota</taxon>
        <taxon>environmental samples</taxon>
    </lineage>
</organism>
<dbReference type="AlphaFoldDB" id="A0A075GFQ9"/>
<evidence type="ECO:0000313" key="1">
    <source>
        <dbReference type="EMBL" id="AIF02639.1"/>
    </source>
</evidence>
<proteinExistence type="predicted"/>